<gene>
    <name evidence="1" type="ordered locus">Jden_2306</name>
</gene>
<proteinExistence type="predicted"/>
<organism evidence="1 2">
    <name type="scientific">Jonesia denitrificans (strain ATCC 14870 / DSM 20603 / BCRC 15368 / CIP 55.134 / JCM 11481 / NBRC 15587 / NCTC 10816 / Prevot 55134)</name>
    <name type="common">Listeria denitrificans</name>
    <dbReference type="NCBI Taxonomy" id="471856"/>
    <lineage>
        <taxon>Bacteria</taxon>
        <taxon>Bacillati</taxon>
        <taxon>Actinomycetota</taxon>
        <taxon>Actinomycetes</taxon>
        <taxon>Micrococcales</taxon>
        <taxon>Jonesiaceae</taxon>
        <taxon>Jonesia</taxon>
    </lineage>
</organism>
<evidence type="ECO:0008006" key="3">
    <source>
        <dbReference type="Google" id="ProtNLM"/>
    </source>
</evidence>
<name>C7R253_JONDD</name>
<reference evidence="1 2" key="1">
    <citation type="journal article" date="2009" name="Stand. Genomic Sci.">
        <title>Complete genome sequence of Jonesia denitrificans type strain (Prevot 55134).</title>
        <authorList>
            <person name="Pukall R."/>
            <person name="Gehrich-Schroter G."/>
            <person name="Lapidus A."/>
            <person name="Nolan M."/>
            <person name="Glavina Del Rio T."/>
            <person name="Lucas S."/>
            <person name="Chen F."/>
            <person name="Tice H."/>
            <person name="Pitluck S."/>
            <person name="Cheng J.F."/>
            <person name="Copeland A."/>
            <person name="Saunders E."/>
            <person name="Brettin T."/>
            <person name="Detter J.C."/>
            <person name="Bruce D."/>
            <person name="Goodwin L."/>
            <person name="Pati A."/>
            <person name="Ivanova N."/>
            <person name="Mavromatis K."/>
            <person name="Ovchinnikova G."/>
            <person name="Chen A."/>
            <person name="Palaniappan K."/>
            <person name="Land M."/>
            <person name="Hauser L."/>
            <person name="Chang Y.J."/>
            <person name="Jeffries C.D."/>
            <person name="Chain P."/>
            <person name="Goker M."/>
            <person name="Bristow J."/>
            <person name="Eisen J.A."/>
            <person name="Markowitz V."/>
            <person name="Hugenholtz P."/>
            <person name="Kyrpides N.C."/>
            <person name="Klenk H.P."/>
            <person name="Han C."/>
        </authorList>
    </citation>
    <scope>NUCLEOTIDE SEQUENCE [LARGE SCALE GENOMIC DNA]</scope>
    <source>
        <strain evidence="2">ATCC 14870 / DSM 20603 / BCRC 15368 / CIP 55.134 / JCM 11481 / NBRC 15587 / NCTC 10816 / Prevot 55134</strain>
    </source>
</reference>
<dbReference type="STRING" id="471856.Jden_2306"/>
<evidence type="ECO:0000313" key="1">
    <source>
        <dbReference type="EMBL" id="ACV09941.1"/>
    </source>
</evidence>
<evidence type="ECO:0000313" key="2">
    <source>
        <dbReference type="Proteomes" id="UP000000628"/>
    </source>
</evidence>
<dbReference type="InterPro" id="IPR027417">
    <property type="entry name" value="P-loop_NTPase"/>
</dbReference>
<accession>C7R253</accession>
<dbReference type="KEGG" id="jde:Jden_2306"/>
<sequence length="474" mass="51461">MHPRAVDFEDADEAVALAGGYGLTPDPWQEHVVRGWMGRRRDGRLAAGRCGVAVPRQNGKNGTVEITQLHKMVMQGRKILHTAHEVKTARKAFLRLASFFENERKYPELYELAKGGIRKTNGQEAILLTNGGSCEFVARSRGSGRGYTVDDLFCDEAQELTDEQLEALLPTIAAAPSGDPQQFYLGTPPGPNSVGDVFVRVRREGVAGKDKRLCWDEWSIPDETHADEALKHWREYAAATNPALGLRLNITTVEDEKNAMSPDGFCRERLGRWDSADVGSAAVDFTQWGRLKVLAPPSSGKKVFAVRFPVDGSGVGLSAALKPSRGCPHVEGIRFSTPSEGTQWLIDWLVERWRSASQIIVDGKGGAGYLVSALRDAGVPSRVIWTPNVGQVIAAHSLMAESISSGLVSHSGQPELDEQVRDAGKRKIGNDGGFGWMARTDSGVALFEAATLALWGVHETKRRPSGEGSGVTIL</sequence>
<dbReference type="Gene3D" id="3.40.50.300">
    <property type="entry name" value="P-loop containing nucleotide triphosphate hydrolases"/>
    <property type="match status" value="1"/>
</dbReference>
<dbReference type="AlphaFoldDB" id="C7R253"/>
<protein>
    <recommendedName>
        <fullName evidence="3">Terminase</fullName>
    </recommendedName>
</protein>
<dbReference type="EMBL" id="CP001706">
    <property type="protein sequence ID" value="ACV09941.1"/>
    <property type="molecule type" value="Genomic_DNA"/>
</dbReference>
<dbReference type="HOGENOM" id="CLU_030716_1_0_11"/>
<keyword evidence="2" id="KW-1185">Reference proteome</keyword>
<dbReference type="eggNOG" id="COG4626">
    <property type="taxonomic scope" value="Bacteria"/>
</dbReference>
<dbReference type="Proteomes" id="UP000000628">
    <property type="component" value="Chromosome"/>
</dbReference>